<dbReference type="InterPro" id="IPR013783">
    <property type="entry name" value="Ig-like_fold"/>
</dbReference>
<dbReference type="EMBL" id="RAWB01000534">
    <property type="protein sequence ID" value="RKH47071.1"/>
    <property type="molecule type" value="Genomic_DNA"/>
</dbReference>
<evidence type="ECO:0000313" key="2">
    <source>
        <dbReference type="Proteomes" id="UP000272888"/>
    </source>
</evidence>
<keyword evidence="2" id="KW-1185">Reference proteome</keyword>
<comment type="caution">
    <text evidence="1">The sequence shown here is derived from an EMBL/GenBank/DDBJ whole genome shotgun (WGS) entry which is preliminary data.</text>
</comment>
<accession>A0A3A8NXW9</accession>
<dbReference type="Gene3D" id="2.60.40.10">
    <property type="entry name" value="Immunoglobulins"/>
    <property type="match status" value="1"/>
</dbReference>
<sequence>MEWSGGTPVTLAGTVTRYTPTANLAEGAHTWRVTACDAGAQCTSSGWASFSVDLQAPTAPFLMAPSPGEVVWENPLYIFEWVPSYDAQHYVQYTVLIDDQEYAVPDSDSVLYLEAFLDYVEHTWFVRACDLAGNCADSPSQVFTIRPYIK</sequence>
<dbReference type="Proteomes" id="UP000272888">
    <property type="component" value="Unassembled WGS sequence"/>
</dbReference>
<proteinExistence type="predicted"/>
<organism evidence="1 2">
    <name type="scientific">Corallococcus llansteffanensis</name>
    <dbReference type="NCBI Taxonomy" id="2316731"/>
    <lineage>
        <taxon>Bacteria</taxon>
        <taxon>Pseudomonadati</taxon>
        <taxon>Myxococcota</taxon>
        <taxon>Myxococcia</taxon>
        <taxon>Myxococcales</taxon>
        <taxon>Cystobacterineae</taxon>
        <taxon>Myxococcaceae</taxon>
        <taxon>Corallococcus</taxon>
    </lineage>
</organism>
<evidence type="ECO:0000313" key="1">
    <source>
        <dbReference type="EMBL" id="RKH47071.1"/>
    </source>
</evidence>
<protein>
    <submittedName>
        <fullName evidence="1">Uncharacterized protein</fullName>
    </submittedName>
</protein>
<dbReference type="AlphaFoldDB" id="A0A3A8NXW9"/>
<name>A0A3A8NXW9_9BACT</name>
<gene>
    <name evidence="1" type="ORF">D7V93_34245</name>
</gene>
<reference evidence="2" key="1">
    <citation type="submission" date="2018-09" db="EMBL/GenBank/DDBJ databases">
        <authorList>
            <person name="Livingstone P.G."/>
            <person name="Whitworth D.E."/>
        </authorList>
    </citation>
    <scope>NUCLEOTIDE SEQUENCE [LARGE SCALE GENOMIC DNA]</scope>
    <source>
        <strain evidence="2">CA051B</strain>
    </source>
</reference>